<sequence length="273" mass="29784">MKSTARSIAAMATALMALTPLLGGCAGLGDNTANEQFVDGGAQTTARDWQAVADAITADGKVTRAETEQAITEYWNCMAINGFSGTYAIDLDVYHWSFLGSYGLNTDIVGDDGTPDTSGMDAEESQRVLAEWNRSKEGQAAFNRYVRLMGERKAPCQPLGDVEDAILSSIDWNYYQRNKFDAIQRCIAANAPTYADRARRVQYPTGPDADGEYQLIKEFGLYGESSPDGDKFMYAKAGTEEHRLRQCFNNPNGVPIVPFGADETLHDTGQPEG</sequence>
<reference evidence="2 3" key="1">
    <citation type="submission" date="2019-10" db="EMBL/GenBank/DDBJ databases">
        <title>Bifidobacterium from non-human primates.</title>
        <authorList>
            <person name="Modesto M."/>
        </authorList>
    </citation>
    <scope>NUCLEOTIDE SEQUENCE [LARGE SCALE GENOMIC DNA]</scope>
    <source>
        <strain evidence="2 3">TREC</strain>
    </source>
</reference>
<evidence type="ECO:0000313" key="2">
    <source>
        <dbReference type="EMBL" id="NEG77436.1"/>
    </source>
</evidence>
<dbReference type="Proteomes" id="UP000469763">
    <property type="component" value="Unassembled WGS sequence"/>
</dbReference>
<keyword evidence="3" id="KW-1185">Reference proteome</keyword>
<evidence type="ECO:0000256" key="1">
    <source>
        <dbReference type="SAM" id="SignalP"/>
    </source>
</evidence>
<feature type="signal peptide" evidence="1">
    <location>
        <begin position="1"/>
        <end position="17"/>
    </location>
</feature>
<gene>
    <name evidence="2" type="ORF">GFD22_00235</name>
</gene>
<protein>
    <submittedName>
        <fullName evidence="2">Uncharacterized protein</fullName>
    </submittedName>
</protein>
<keyword evidence="1" id="KW-0732">Signal</keyword>
<proteinExistence type="predicted"/>
<feature type="chain" id="PRO_5039452498" evidence="1">
    <location>
        <begin position="18"/>
        <end position="273"/>
    </location>
</feature>
<dbReference type="PROSITE" id="PS51257">
    <property type="entry name" value="PROKAR_LIPOPROTEIN"/>
    <property type="match status" value="1"/>
</dbReference>
<dbReference type="EMBL" id="WHZY01000001">
    <property type="protein sequence ID" value="NEG77436.1"/>
    <property type="molecule type" value="Genomic_DNA"/>
</dbReference>
<dbReference type="AlphaFoldDB" id="A0A7K3TET9"/>
<organism evidence="2 3">
    <name type="scientific">Bifidobacterium avesanii</name>
    <dbReference type="NCBI Taxonomy" id="1798157"/>
    <lineage>
        <taxon>Bacteria</taxon>
        <taxon>Bacillati</taxon>
        <taxon>Actinomycetota</taxon>
        <taxon>Actinomycetes</taxon>
        <taxon>Bifidobacteriales</taxon>
        <taxon>Bifidobacteriaceae</taxon>
        <taxon>Bifidobacterium</taxon>
    </lineage>
</organism>
<comment type="caution">
    <text evidence="2">The sequence shown here is derived from an EMBL/GenBank/DDBJ whole genome shotgun (WGS) entry which is preliminary data.</text>
</comment>
<name>A0A7K3TET9_9BIFI</name>
<evidence type="ECO:0000313" key="3">
    <source>
        <dbReference type="Proteomes" id="UP000469763"/>
    </source>
</evidence>
<dbReference type="OrthoDB" id="3241828at2"/>
<dbReference type="RefSeq" id="WP_152349370.1">
    <property type="nucleotide sequence ID" value="NZ_WBSN01000001.1"/>
</dbReference>
<accession>A0A7K3TET9</accession>